<proteinExistence type="predicted"/>
<evidence type="ECO:0000313" key="3">
    <source>
        <dbReference type="Proteomes" id="UP000239203"/>
    </source>
</evidence>
<gene>
    <name evidence="2" type="ORF">CLV40_104187</name>
</gene>
<evidence type="ECO:0000256" key="1">
    <source>
        <dbReference type="SAM" id="MobiDB-lite"/>
    </source>
</evidence>
<comment type="caution">
    <text evidence="2">The sequence shown here is derived from an EMBL/GenBank/DDBJ whole genome shotgun (WGS) entry which is preliminary data.</text>
</comment>
<feature type="compositionally biased region" description="Basic and acidic residues" evidence="1">
    <location>
        <begin position="162"/>
        <end position="178"/>
    </location>
</feature>
<evidence type="ECO:0000313" key="2">
    <source>
        <dbReference type="EMBL" id="PPK68943.1"/>
    </source>
</evidence>
<dbReference type="AlphaFoldDB" id="A0A2S6GUS2"/>
<feature type="compositionally biased region" description="Basic and acidic residues" evidence="1">
    <location>
        <begin position="127"/>
        <end position="143"/>
    </location>
</feature>
<protein>
    <submittedName>
        <fullName evidence="2">Uncharacterized protein</fullName>
    </submittedName>
</protein>
<feature type="region of interest" description="Disordered" evidence="1">
    <location>
        <begin position="42"/>
        <end position="75"/>
    </location>
</feature>
<dbReference type="EMBL" id="PTIX01000004">
    <property type="protein sequence ID" value="PPK68943.1"/>
    <property type="molecule type" value="Genomic_DNA"/>
</dbReference>
<feature type="region of interest" description="Disordered" evidence="1">
    <location>
        <begin position="108"/>
        <end position="244"/>
    </location>
</feature>
<sequence length="244" mass="26247">MEPWVTRQPAAADASGCGPTLREKAVVLDRANPLCAGPLRACGGAKAGGMASHPTRREAWQTRPPTQSKSARSGVWQGRVALASNVGSRSVCRWVARELAEGVGELRQRRDTWAGDAEQAADCGAGLERKPRQRREAQAETRHANRRHGTISRPQAGGKRTRGSENRHRQTRTTRTDDTGGAAGHRRVGRTCGRGGGGRSASPGPTVWDQAAGWWENSRRDSGRRAGPQSRYCAPRSTTVTSPS</sequence>
<accession>A0A2S6GUS2</accession>
<reference evidence="2 3" key="1">
    <citation type="submission" date="2018-02" db="EMBL/GenBank/DDBJ databases">
        <title>Genomic Encyclopedia of Archaeal and Bacterial Type Strains, Phase II (KMG-II): from individual species to whole genera.</title>
        <authorList>
            <person name="Goeker M."/>
        </authorList>
    </citation>
    <scope>NUCLEOTIDE SEQUENCE [LARGE SCALE GENOMIC DNA]</scope>
    <source>
        <strain evidence="2 3">YU 961-1</strain>
    </source>
</reference>
<name>A0A2S6GUS2_9PSEU</name>
<keyword evidence="3" id="KW-1185">Reference proteome</keyword>
<dbReference type="Proteomes" id="UP000239203">
    <property type="component" value="Unassembled WGS sequence"/>
</dbReference>
<organism evidence="2 3">
    <name type="scientific">Actinokineospora auranticolor</name>
    <dbReference type="NCBI Taxonomy" id="155976"/>
    <lineage>
        <taxon>Bacteria</taxon>
        <taxon>Bacillati</taxon>
        <taxon>Actinomycetota</taxon>
        <taxon>Actinomycetes</taxon>
        <taxon>Pseudonocardiales</taxon>
        <taxon>Pseudonocardiaceae</taxon>
        <taxon>Actinokineospora</taxon>
    </lineage>
</organism>